<dbReference type="InterPro" id="IPR045063">
    <property type="entry name" value="Dynamin_N"/>
</dbReference>
<accession>A0A9P4J3S0</accession>
<dbReference type="OrthoDB" id="5427350at2759"/>
<dbReference type="InterPro" id="IPR027417">
    <property type="entry name" value="P-loop_NTPase"/>
</dbReference>
<dbReference type="PANTHER" id="PTHR36681:SF3">
    <property type="entry name" value="NUCLEAR GTPASE, GERMINAL CENTER-ASSOCIATED, TANDEM DUPLICATE 3"/>
    <property type="match status" value="1"/>
</dbReference>
<gene>
    <name evidence="3" type="ORF">K461DRAFT_141830</name>
</gene>
<name>A0A9P4J3S0_9PEZI</name>
<organism evidence="3 4">
    <name type="scientific">Myriangium duriaei CBS 260.36</name>
    <dbReference type="NCBI Taxonomy" id="1168546"/>
    <lineage>
        <taxon>Eukaryota</taxon>
        <taxon>Fungi</taxon>
        <taxon>Dikarya</taxon>
        <taxon>Ascomycota</taxon>
        <taxon>Pezizomycotina</taxon>
        <taxon>Dothideomycetes</taxon>
        <taxon>Dothideomycetidae</taxon>
        <taxon>Myriangiales</taxon>
        <taxon>Myriangiaceae</taxon>
        <taxon>Myriangium</taxon>
    </lineage>
</organism>
<dbReference type="GO" id="GO:0016787">
    <property type="term" value="F:hydrolase activity"/>
    <property type="evidence" value="ECO:0007669"/>
    <property type="project" value="UniProtKB-KW"/>
</dbReference>
<dbReference type="Gene3D" id="3.40.50.300">
    <property type="entry name" value="P-loop containing nucleotide triphosphate hydrolases"/>
    <property type="match status" value="2"/>
</dbReference>
<sequence length="445" mass="49619">MPAAVARMVADTVEISSTASPSKRRRPNPDQPMSFSGAPLQNHVPGSPYDYRIHEALPTLPSTHSSFLAAEKLITDLVERVMQIFPINSIADKFIASAIKDLKHMQHISYGPPLRVGVVGDAGCGKSALINAILGFLDLATHKSPGGSVTHLITEIMDSGNSEDTFKAEIELKKEDTIRQDIESMFRTYLRYHGSSRQTRGTRQSEDEYDVGDVDDALKREELQTAVTYLTEAFTNLTGFEDYRDLEQTMTDPSLQVNAKIKELQRHAFGMTKSLMTAGNKGTEEIGSLRISGNEKERTHTVRGNNLDEFSKYMKRFTDSTDGLQPGYWPFVQHVKIYLDSALLHQGLVVADVPGLDTTNKMRREVAKSYLSDCDIILVAENAQRVYDNANLLEYADGYLNTLSADRIIVIPTKCDSLSGDPEGLLKEDRRRLRELEANIDEAQK</sequence>
<dbReference type="EMBL" id="ML996085">
    <property type="protein sequence ID" value="KAF2153545.1"/>
    <property type="molecule type" value="Genomic_DNA"/>
</dbReference>
<evidence type="ECO:0000256" key="1">
    <source>
        <dbReference type="SAM" id="MobiDB-lite"/>
    </source>
</evidence>
<feature type="region of interest" description="Disordered" evidence="1">
    <location>
        <begin position="15"/>
        <end position="41"/>
    </location>
</feature>
<evidence type="ECO:0000313" key="3">
    <source>
        <dbReference type="EMBL" id="KAF2153545.1"/>
    </source>
</evidence>
<proteinExistence type="predicted"/>
<comment type="caution">
    <text evidence="3">The sequence shown here is derived from an EMBL/GenBank/DDBJ whole genome shotgun (WGS) entry which is preliminary data.</text>
</comment>
<protein>
    <submittedName>
        <fullName evidence="3">P-loop containing nucleoside triphosphate hydrolase protein</fullName>
    </submittedName>
</protein>
<dbReference type="Pfam" id="PF00350">
    <property type="entry name" value="Dynamin_N"/>
    <property type="match status" value="1"/>
</dbReference>
<dbReference type="Proteomes" id="UP000799439">
    <property type="component" value="Unassembled WGS sequence"/>
</dbReference>
<dbReference type="SUPFAM" id="SSF52540">
    <property type="entry name" value="P-loop containing nucleoside triphosphate hydrolases"/>
    <property type="match status" value="1"/>
</dbReference>
<evidence type="ECO:0000313" key="4">
    <source>
        <dbReference type="Proteomes" id="UP000799439"/>
    </source>
</evidence>
<feature type="domain" description="Dynamin N-terminal" evidence="2">
    <location>
        <begin position="116"/>
        <end position="413"/>
    </location>
</feature>
<keyword evidence="3" id="KW-0378">Hydrolase</keyword>
<keyword evidence="4" id="KW-1185">Reference proteome</keyword>
<dbReference type="AlphaFoldDB" id="A0A9P4J3S0"/>
<reference evidence="3" key="1">
    <citation type="journal article" date="2020" name="Stud. Mycol.">
        <title>101 Dothideomycetes genomes: a test case for predicting lifestyles and emergence of pathogens.</title>
        <authorList>
            <person name="Haridas S."/>
            <person name="Albert R."/>
            <person name="Binder M."/>
            <person name="Bloem J."/>
            <person name="Labutti K."/>
            <person name="Salamov A."/>
            <person name="Andreopoulos B."/>
            <person name="Baker S."/>
            <person name="Barry K."/>
            <person name="Bills G."/>
            <person name="Bluhm B."/>
            <person name="Cannon C."/>
            <person name="Castanera R."/>
            <person name="Culley D."/>
            <person name="Daum C."/>
            <person name="Ezra D."/>
            <person name="Gonzalez J."/>
            <person name="Henrissat B."/>
            <person name="Kuo A."/>
            <person name="Liang C."/>
            <person name="Lipzen A."/>
            <person name="Lutzoni F."/>
            <person name="Magnuson J."/>
            <person name="Mondo S."/>
            <person name="Nolan M."/>
            <person name="Ohm R."/>
            <person name="Pangilinan J."/>
            <person name="Park H.-J."/>
            <person name="Ramirez L."/>
            <person name="Alfaro M."/>
            <person name="Sun H."/>
            <person name="Tritt A."/>
            <person name="Yoshinaga Y."/>
            <person name="Zwiers L.-H."/>
            <person name="Turgeon B."/>
            <person name="Goodwin S."/>
            <person name="Spatafora J."/>
            <person name="Crous P."/>
            <person name="Grigoriev I."/>
        </authorList>
    </citation>
    <scope>NUCLEOTIDE SEQUENCE</scope>
    <source>
        <strain evidence="3">CBS 260.36</strain>
    </source>
</reference>
<dbReference type="PANTHER" id="PTHR36681">
    <property type="entry name" value="NUCLEAR GTPASE, GERMINAL CENTER-ASSOCIATED, TANDEM DUPLICATE 3"/>
    <property type="match status" value="1"/>
</dbReference>
<evidence type="ECO:0000259" key="2">
    <source>
        <dbReference type="Pfam" id="PF00350"/>
    </source>
</evidence>